<dbReference type="EMBL" id="CM037015">
    <property type="protein sequence ID" value="KAH7682102.1"/>
    <property type="molecule type" value="Genomic_DNA"/>
</dbReference>
<accession>A0ACB7W3M4</accession>
<proteinExistence type="predicted"/>
<dbReference type="Proteomes" id="UP000827976">
    <property type="component" value="Chromosome 5"/>
</dbReference>
<keyword evidence="2" id="KW-1185">Reference proteome</keyword>
<reference evidence="2" key="1">
    <citation type="journal article" date="2022" name="Nat. Commun.">
        <title>Chromosome evolution and the genetic basis of agronomically important traits in greater yam.</title>
        <authorList>
            <person name="Bredeson J.V."/>
            <person name="Lyons J.B."/>
            <person name="Oniyinde I.O."/>
            <person name="Okereke N.R."/>
            <person name="Kolade O."/>
            <person name="Nnabue I."/>
            <person name="Nwadili C.O."/>
            <person name="Hribova E."/>
            <person name="Parker M."/>
            <person name="Nwogha J."/>
            <person name="Shu S."/>
            <person name="Carlson J."/>
            <person name="Kariba R."/>
            <person name="Muthemba S."/>
            <person name="Knop K."/>
            <person name="Barton G.J."/>
            <person name="Sherwood A.V."/>
            <person name="Lopez-Montes A."/>
            <person name="Asiedu R."/>
            <person name="Jamnadass R."/>
            <person name="Muchugi A."/>
            <person name="Goodstein D."/>
            <person name="Egesi C.N."/>
            <person name="Featherston J."/>
            <person name="Asfaw A."/>
            <person name="Simpson G.G."/>
            <person name="Dolezel J."/>
            <person name="Hendre P.S."/>
            <person name="Van Deynze A."/>
            <person name="Kumar P.L."/>
            <person name="Obidiegwu J.E."/>
            <person name="Bhattacharjee R."/>
            <person name="Rokhsar D.S."/>
        </authorList>
    </citation>
    <scope>NUCLEOTIDE SEQUENCE [LARGE SCALE GENOMIC DNA]</scope>
    <source>
        <strain evidence="2">cv. TDa95/00328</strain>
    </source>
</reference>
<evidence type="ECO:0000313" key="2">
    <source>
        <dbReference type="Proteomes" id="UP000827976"/>
    </source>
</evidence>
<evidence type="ECO:0000313" key="1">
    <source>
        <dbReference type="EMBL" id="KAH7682102.1"/>
    </source>
</evidence>
<gene>
    <name evidence="1" type="ORF">IHE45_05G101000</name>
</gene>
<protein>
    <submittedName>
        <fullName evidence="1">Myb domain plants domain-containing protein</fullName>
    </submittedName>
</protein>
<sequence length="497" mass="56284">MNTMPDKKEDVKGEIMEGEKGKEVLEVLEDEEKSERSVSSSCVRLKRKRSPPPVLDLNEEVAMDVSDYGDDEEEEEDDDEDVEDKELANDEDGGSTTEVAAGGSSSNNSSTNNNSSGGKRDGNGDRAQSVRQYVRSKLPRLRWTPDLHLSFVHAVERLGGQERATPKLVLQMMNVRGLSIAHVKSHLQMYRSKKLDDSRQEKSILSSAVFSPMEMHMRRGERIPEMFYHRTSAHQPFRMENGGNLFQTRNIHESYSTLLHRRQPQQDFDPKNSFSRQQEWAFNQQQAAERIRSLNSQGPARGLIHDMMYRKEGKPLTSHLFDVRDAITGNNTIQPHQLLEEKWRSLGMSPTNQDIDRKNISSLDWIGSSSTPLSMPDSSFTLNHKPFPYSYLHDSMNIKDNFQLQERATIEMKSSSSTTTTPNLKLSLSNSDWTSERANEKKDGDINVGVEKEEDEEDESVLSLSLSPPTMSSEQKKKKAALGLSTLDLTMSIKALE</sequence>
<comment type="caution">
    <text evidence="1">The sequence shown here is derived from an EMBL/GenBank/DDBJ whole genome shotgun (WGS) entry which is preliminary data.</text>
</comment>
<organism evidence="1 2">
    <name type="scientific">Dioscorea alata</name>
    <name type="common">Purple yam</name>
    <dbReference type="NCBI Taxonomy" id="55571"/>
    <lineage>
        <taxon>Eukaryota</taxon>
        <taxon>Viridiplantae</taxon>
        <taxon>Streptophyta</taxon>
        <taxon>Embryophyta</taxon>
        <taxon>Tracheophyta</taxon>
        <taxon>Spermatophyta</taxon>
        <taxon>Magnoliopsida</taxon>
        <taxon>Liliopsida</taxon>
        <taxon>Dioscoreales</taxon>
        <taxon>Dioscoreaceae</taxon>
        <taxon>Dioscorea</taxon>
    </lineage>
</organism>
<name>A0ACB7W3M4_DIOAL</name>